<dbReference type="PANTHER" id="PTHR30572">
    <property type="entry name" value="MEMBRANE COMPONENT OF TRANSPORTER-RELATED"/>
    <property type="match status" value="1"/>
</dbReference>
<keyword evidence="3 7" id="KW-0812">Transmembrane</keyword>
<proteinExistence type="inferred from homology"/>
<feature type="domain" description="MacB-like periplasmic core" evidence="9">
    <location>
        <begin position="21"/>
        <end position="242"/>
    </location>
</feature>
<protein>
    <submittedName>
        <fullName evidence="10">Permease</fullName>
    </submittedName>
</protein>
<dbReference type="Proteomes" id="UP000732377">
    <property type="component" value="Unassembled WGS sequence"/>
</dbReference>
<dbReference type="GO" id="GO:0005886">
    <property type="term" value="C:plasma membrane"/>
    <property type="evidence" value="ECO:0007669"/>
    <property type="project" value="UniProtKB-SubCell"/>
</dbReference>
<dbReference type="Pfam" id="PF02687">
    <property type="entry name" value="FtsX"/>
    <property type="match status" value="1"/>
</dbReference>
<name>A0A953I9H8_SYMTR</name>
<evidence type="ECO:0000313" key="10">
    <source>
        <dbReference type="EMBL" id="MBY6276086.1"/>
    </source>
</evidence>
<accession>A0A953I9H8</accession>
<evidence type="ECO:0000259" key="9">
    <source>
        <dbReference type="Pfam" id="PF12704"/>
    </source>
</evidence>
<evidence type="ECO:0000256" key="2">
    <source>
        <dbReference type="ARBA" id="ARBA00022475"/>
    </source>
</evidence>
<dbReference type="GO" id="GO:0022857">
    <property type="term" value="F:transmembrane transporter activity"/>
    <property type="evidence" value="ECO:0007669"/>
    <property type="project" value="TreeGrafter"/>
</dbReference>
<reference evidence="10" key="1">
    <citation type="submission" date="2017-11" db="EMBL/GenBank/DDBJ databases">
        <title>Three new genomes from thermophilic consortium.</title>
        <authorList>
            <person name="Quaggio R."/>
            <person name="Amgarten D."/>
            <person name="Setubal J.C."/>
        </authorList>
    </citation>
    <scope>NUCLEOTIDE SEQUENCE</scope>
    <source>
        <strain evidence="10">ZCTH01-B2</strain>
    </source>
</reference>
<evidence type="ECO:0000256" key="7">
    <source>
        <dbReference type="SAM" id="Phobius"/>
    </source>
</evidence>
<feature type="transmembrane region" description="Helical" evidence="7">
    <location>
        <begin position="279"/>
        <end position="303"/>
    </location>
</feature>
<evidence type="ECO:0000313" key="11">
    <source>
        <dbReference type="Proteomes" id="UP000732377"/>
    </source>
</evidence>
<evidence type="ECO:0000256" key="5">
    <source>
        <dbReference type="ARBA" id="ARBA00023136"/>
    </source>
</evidence>
<evidence type="ECO:0000256" key="1">
    <source>
        <dbReference type="ARBA" id="ARBA00004651"/>
    </source>
</evidence>
<keyword evidence="5 7" id="KW-0472">Membrane</keyword>
<feature type="domain" description="ABC3 transporter permease C-terminal" evidence="8">
    <location>
        <begin position="282"/>
        <end position="395"/>
    </location>
</feature>
<dbReference type="EMBL" id="PIUK01000057">
    <property type="protein sequence ID" value="MBY6276086.1"/>
    <property type="molecule type" value="Genomic_DNA"/>
</dbReference>
<organism evidence="10 11">
    <name type="scientific">Symbiobacterium thermophilum</name>
    <dbReference type="NCBI Taxonomy" id="2734"/>
    <lineage>
        <taxon>Bacteria</taxon>
        <taxon>Bacillati</taxon>
        <taxon>Bacillota</taxon>
        <taxon>Clostridia</taxon>
        <taxon>Eubacteriales</taxon>
        <taxon>Symbiobacteriaceae</taxon>
        <taxon>Symbiobacterium</taxon>
    </lineage>
</organism>
<dbReference type="InterPro" id="IPR003838">
    <property type="entry name" value="ABC3_permease_C"/>
</dbReference>
<dbReference type="PANTHER" id="PTHR30572:SF4">
    <property type="entry name" value="ABC TRANSPORTER PERMEASE YTRF"/>
    <property type="match status" value="1"/>
</dbReference>
<comment type="similarity">
    <text evidence="6">Belongs to the ABC-4 integral membrane protein family.</text>
</comment>
<keyword evidence="4 7" id="KW-1133">Transmembrane helix</keyword>
<evidence type="ECO:0000256" key="4">
    <source>
        <dbReference type="ARBA" id="ARBA00022989"/>
    </source>
</evidence>
<feature type="transmembrane region" description="Helical" evidence="7">
    <location>
        <begin position="21"/>
        <end position="42"/>
    </location>
</feature>
<keyword evidence="2" id="KW-1003">Cell membrane</keyword>
<evidence type="ECO:0000256" key="3">
    <source>
        <dbReference type="ARBA" id="ARBA00022692"/>
    </source>
</evidence>
<comment type="caution">
    <text evidence="10">The sequence shown here is derived from an EMBL/GenBank/DDBJ whole genome shotgun (WGS) entry which is preliminary data.</text>
</comment>
<gene>
    <name evidence="10" type="ORF">CWE10_07680</name>
</gene>
<dbReference type="RefSeq" id="WP_273379059.1">
    <property type="nucleotide sequence ID" value="NZ_PIUK01000057.1"/>
</dbReference>
<dbReference type="AlphaFoldDB" id="A0A953I9H8"/>
<dbReference type="Pfam" id="PF12704">
    <property type="entry name" value="MacB_PCD"/>
    <property type="match status" value="1"/>
</dbReference>
<feature type="transmembrane region" description="Helical" evidence="7">
    <location>
        <begin position="323"/>
        <end position="345"/>
    </location>
</feature>
<feature type="transmembrane region" description="Helical" evidence="7">
    <location>
        <begin position="365"/>
        <end position="385"/>
    </location>
</feature>
<sequence>MNLLETFSVALSALWANKLRSALTMLGLIIGVGSVIAIIAIGRGTQKAVAAELDALNGGIFQLMATPGWSEDGQPTARLRMFRDDDIALLKEALPEIDLIDPQVGMSGRITFGREVEWWDWIRGAGADTAALMNIQLSAGRWFTEEEIARGDRVMVLSASRVEYILGEGVNPLGIELMVNGYPFQIIGVIAPNTGMLSQLLGGQGGDFYVPRSYITRVTGQNSYDHLTVRVRDGYDPVEVKDLAVRVMERLYPGTGYEAYIWTDFMGEFNQVISIVTGVMAAIAGISLVVGGVGIMNIMMVSVTERTREIGLRKAIGARRRDILMQFLVEALTLCLIGGGIGIVLAAGPVTIAARYLETPLSLDLYAIALALGFSAAVGLIFGVYPAVKAARMDPIEALRYE</sequence>
<evidence type="ECO:0000256" key="6">
    <source>
        <dbReference type="ARBA" id="ARBA00038076"/>
    </source>
</evidence>
<evidence type="ECO:0000259" key="8">
    <source>
        <dbReference type="Pfam" id="PF02687"/>
    </source>
</evidence>
<comment type="subcellular location">
    <subcellularLocation>
        <location evidence="1">Cell membrane</location>
        <topology evidence="1">Multi-pass membrane protein</topology>
    </subcellularLocation>
</comment>
<dbReference type="InterPro" id="IPR025857">
    <property type="entry name" value="MacB_PCD"/>
</dbReference>
<dbReference type="InterPro" id="IPR050250">
    <property type="entry name" value="Macrolide_Exporter_MacB"/>
</dbReference>